<dbReference type="Proteomes" id="UP000318297">
    <property type="component" value="Unassembled WGS sequence"/>
</dbReference>
<reference evidence="3 4" key="1">
    <citation type="submission" date="2019-06" db="EMBL/GenBank/DDBJ databases">
        <title>Sequencing the genomes of 1000 actinobacteria strains.</title>
        <authorList>
            <person name="Klenk H.-P."/>
        </authorList>
    </citation>
    <scope>NUCLEOTIDE SEQUENCE [LARGE SCALE GENOMIC DNA]</scope>
    <source>
        <strain evidence="3 4">DSM 19560</strain>
    </source>
</reference>
<dbReference type="SUPFAM" id="SSF56281">
    <property type="entry name" value="Metallo-hydrolase/oxidoreductase"/>
    <property type="match status" value="1"/>
</dbReference>
<evidence type="ECO:0000313" key="3">
    <source>
        <dbReference type="EMBL" id="TWE11301.1"/>
    </source>
</evidence>
<dbReference type="GO" id="GO:0016787">
    <property type="term" value="F:hydrolase activity"/>
    <property type="evidence" value="ECO:0007669"/>
    <property type="project" value="UniProtKB-KW"/>
</dbReference>
<sequence>MDKIEISRERSNLAVGLVGGPTMVIDYGGLRLVTDPTFDAPSSPDGRLVKLEGPAVTADVVGTADAVLLSHEAHFDNFDLSGRDYAAEAVRTITGLHAAERVKGNVTGLEPWQTAELTRPNGEKVTITAVPADHGPADGLRDEWDNINCEVVGFVVTSTGLPSIYVSGDNASIERVREVAAAFPQIDIAILFTGAARVDFKEQGRPLTLTAERAADAALILGSPRIVPAHFRGWNHFSQGPDDMISAFEDAGIRERLQVPEPGIWTVRDPA</sequence>
<name>A0A561E6S2_9MICO</name>
<dbReference type="EMBL" id="VIVQ01000001">
    <property type="protein sequence ID" value="TWE11301.1"/>
    <property type="molecule type" value="Genomic_DNA"/>
</dbReference>
<dbReference type="InterPro" id="IPR036866">
    <property type="entry name" value="RibonucZ/Hydroxyglut_hydro"/>
</dbReference>
<dbReference type="InterPro" id="IPR001279">
    <property type="entry name" value="Metallo-B-lactamas"/>
</dbReference>
<evidence type="ECO:0000259" key="2">
    <source>
        <dbReference type="Pfam" id="PF12706"/>
    </source>
</evidence>
<proteinExistence type="predicted"/>
<dbReference type="PANTHER" id="PTHR43546">
    <property type="entry name" value="UPF0173 METAL-DEPENDENT HYDROLASE MJ1163-RELATED"/>
    <property type="match status" value="1"/>
</dbReference>
<dbReference type="AlphaFoldDB" id="A0A561E6S2"/>
<comment type="caution">
    <text evidence="3">The sequence shown here is derived from an EMBL/GenBank/DDBJ whole genome shotgun (WGS) entry which is preliminary data.</text>
</comment>
<keyword evidence="1" id="KW-0378">Hydrolase</keyword>
<feature type="domain" description="Metallo-beta-lactamase" evidence="2">
    <location>
        <begin position="31"/>
        <end position="231"/>
    </location>
</feature>
<dbReference type="Gene3D" id="3.60.15.10">
    <property type="entry name" value="Ribonuclease Z/Hydroxyacylglutathione hydrolase-like"/>
    <property type="match status" value="1"/>
</dbReference>
<accession>A0A561E6S2</accession>
<keyword evidence="4" id="KW-1185">Reference proteome</keyword>
<dbReference type="PANTHER" id="PTHR43546:SF9">
    <property type="entry name" value="L-ASCORBATE-6-PHOSPHATE LACTONASE ULAG-RELATED"/>
    <property type="match status" value="1"/>
</dbReference>
<gene>
    <name evidence="3" type="ORF">BKA23_0063</name>
</gene>
<organism evidence="3 4">
    <name type="scientific">Rudaeicoccus suwonensis</name>
    <dbReference type="NCBI Taxonomy" id="657409"/>
    <lineage>
        <taxon>Bacteria</taxon>
        <taxon>Bacillati</taxon>
        <taxon>Actinomycetota</taxon>
        <taxon>Actinomycetes</taxon>
        <taxon>Micrococcales</taxon>
        <taxon>Dermacoccaceae</taxon>
        <taxon>Rudaeicoccus</taxon>
    </lineage>
</organism>
<evidence type="ECO:0000256" key="1">
    <source>
        <dbReference type="ARBA" id="ARBA00022801"/>
    </source>
</evidence>
<protein>
    <submittedName>
        <fullName evidence="3">L-ascorbate metabolism protein UlaG (Beta-lactamase superfamily)</fullName>
    </submittedName>
</protein>
<evidence type="ECO:0000313" key="4">
    <source>
        <dbReference type="Proteomes" id="UP000318297"/>
    </source>
</evidence>
<dbReference type="Pfam" id="PF12706">
    <property type="entry name" value="Lactamase_B_2"/>
    <property type="match status" value="1"/>
</dbReference>
<dbReference type="InterPro" id="IPR050114">
    <property type="entry name" value="UPF0173_UPF0282_UlaG_hydrolase"/>
</dbReference>
<dbReference type="RefSeq" id="WP_211841549.1">
    <property type="nucleotide sequence ID" value="NZ_VIVQ01000001.1"/>
</dbReference>